<dbReference type="Pfam" id="PF02687">
    <property type="entry name" value="FtsX"/>
    <property type="match status" value="1"/>
</dbReference>
<dbReference type="eggNOG" id="COG0577">
    <property type="taxonomic scope" value="Bacteria"/>
</dbReference>
<evidence type="ECO:0000313" key="8">
    <source>
        <dbReference type="EMBL" id="AHI57631.1"/>
    </source>
</evidence>
<dbReference type="KEGG" id="smir:SMM_0214"/>
<evidence type="ECO:0000256" key="3">
    <source>
        <dbReference type="ARBA" id="ARBA00022692"/>
    </source>
</evidence>
<dbReference type="RefSeq" id="WP_025317035.1">
    <property type="nucleotide sequence ID" value="NZ_CP002082.1"/>
</dbReference>
<evidence type="ECO:0000256" key="5">
    <source>
        <dbReference type="ARBA" id="ARBA00023136"/>
    </source>
</evidence>
<feature type="domain" description="ABC3 transporter permease C-terminal" evidence="7">
    <location>
        <begin position="5"/>
        <end position="124"/>
    </location>
</feature>
<dbReference type="OrthoDB" id="386933at2"/>
<evidence type="ECO:0000256" key="6">
    <source>
        <dbReference type="SAM" id="Phobius"/>
    </source>
</evidence>
<dbReference type="GO" id="GO:0005886">
    <property type="term" value="C:plasma membrane"/>
    <property type="evidence" value="ECO:0007669"/>
    <property type="project" value="UniProtKB-SubCell"/>
</dbReference>
<organism evidence="8 9">
    <name type="scientific">Spiroplasma mirum ATCC 29335</name>
    <dbReference type="NCBI Taxonomy" id="838561"/>
    <lineage>
        <taxon>Bacteria</taxon>
        <taxon>Bacillati</taxon>
        <taxon>Mycoplasmatota</taxon>
        <taxon>Mollicutes</taxon>
        <taxon>Entomoplasmatales</taxon>
        <taxon>Spiroplasmataceae</taxon>
        <taxon>Spiroplasma</taxon>
    </lineage>
</organism>
<dbReference type="STRING" id="838561.P344_01330"/>
<evidence type="ECO:0000259" key="7">
    <source>
        <dbReference type="Pfam" id="PF02687"/>
    </source>
</evidence>
<dbReference type="HOGENOM" id="CLU_1905440_0_0_14"/>
<keyword evidence="5 6" id="KW-0472">Membrane</keyword>
<comment type="subcellular location">
    <subcellularLocation>
        <location evidence="1">Cell membrane</location>
        <topology evidence="1">Multi-pass membrane protein</topology>
    </subcellularLocation>
</comment>
<keyword evidence="3 6" id="KW-0812">Transmembrane</keyword>
<evidence type="ECO:0000256" key="1">
    <source>
        <dbReference type="ARBA" id="ARBA00004651"/>
    </source>
</evidence>
<gene>
    <name evidence="8" type="ORF">P344_01330</name>
</gene>
<keyword evidence="9" id="KW-1185">Reference proteome</keyword>
<dbReference type="InterPro" id="IPR003838">
    <property type="entry name" value="ABC3_permease_C"/>
</dbReference>
<evidence type="ECO:0000256" key="4">
    <source>
        <dbReference type="ARBA" id="ARBA00022989"/>
    </source>
</evidence>
<evidence type="ECO:0000313" key="9">
    <source>
        <dbReference type="Proteomes" id="UP000019260"/>
    </source>
</evidence>
<protein>
    <recommendedName>
        <fullName evidence="7">ABC3 transporter permease C-terminal domain-containing protein</fullName>
    </recommendedName>
</protein>
<name>W0GQ63_9MOLU</name>
<keyword evidence="2" id="KW-1003">Cell membrane</keyword>
<proteinExistence type="predicted"/>
<feature type="transmembrane region" description="Helical" evidence="6">
    <location>
        <begin position="6"/>
        <end position="26"/>
    </location>
</feature>
<reference evidence="8 9" key="1">
    <citation type="submission" date="2013-09" db="EMBL/GenBank/DDBJ databases">
        <title>Complete genome sequence of Spiroplasma mirum suckling mouse cataract agent.</title>
        <authorList>
            <person name="Landry C.A."/>
            <person name="Bastian F.O."/>
            <person name="Thune R.L."/>
        </authorList>
    </citation>
    <scope>NUCLEOTIDE SEQUENCE [LARGE SCALE GENOMIC DNA]</scope>
    <source>
        <strain evidence="8 9">SMCA</strain>
    </source>
</reference>
<evidence type="ECO:0000256" key="2">
    <source>
        <dbReference type="ARBA" id="ARBA00022475"/>
    </source>
</evidence>
<dbReference type="EMBL" id="CP006720">
    <property type="protein sequence ID" value="AHI57631.1"/>
    <property type="molecule type" value="Genomic_DNA"/>
</dbReference>
<feature type="transmembrane region" description="Helical" evidence="6">
    <location>
        <begin position="46"/>
        <end position="72"/>
    </location>
</feature>
<sequence length="133" mass="15091">MLGITFILINIFAAIAIVNMIINLFVNQFSKMMALLRIQGYTNREINSFTLGLFTPIVMITLILGFIAGWFANVGGIIIFENAHLIMLPYSFTWYLIIIVLCTIAIIYLVTYLLSAHSLRKMNIQEQVALLDE</sequence>
<dbReference type="Proteomes" id="UP000019260">
    <property type="component" value="Chromosome"/>
</dbReference>
<accession>W0GQ63</accession>
<dbReference type="KEGG" id="smia:P344_01330"/>
<dbReference type="PATRIC" id="fig|838561.3.peg.250"/>
<keyword evidence="4 6" id="KW-1133">Transmembrane helix</keyword>
<dbReference type="AlphaFoldDB" id="W0GQ63"/>
<feature type="transmembrane region" description="Helical" evidence="6">
    <location>
        <begin position="92"/>
        <end position="114"/>
    </location>
</feature>